<dbReference type="Gene3D" id="2.60.120.260">
    <property type="entry name" value="Galactose-binding domain-like"/>
    <property type="match status" value="1"/>
</dbReference>
<name>A0ABP8R3W4_9SPHI</name>
<dbReference type="EMBL" id="BAABGR010000024">
    <property type="protein sequence ID" value="GAA4517572.1"/>
    <property type="molecule type" value="Genomic_DNA"/>
</dbReference>
<protein>
    <recommendedName>
        <fullName evidence="3">ADP-ribosylglycohydrolase</fullName>
    </recommendedName>
</protein>
<proteinExistence type="predicted"/>
<evidence type="ECO:0000313" key="1">
    <source>
        <dbReference type="EMBL" id="GAA4517572.1"/>
    </source>
</evidence>
<reference evidence="2" key="1">
    <citation type="journal article" date="2019" name="Int. J. Syst. Evol. Microbiol.">
        <title>The Global Catalogue of Microorganisms (GCM) 10K type strain sequencing project: providing services to taxonomists for standard genome sequencing and annotation.</title>
        <authorList>
            <consortium name="The Broad Institute Genomics Platform"/>
            <consortium name="The Broad Institute Genome Sequencing Center for Infectious Disease"/>
            <person name="Wu L."/>
            <person name="Ma J."/>
        </authorList>
    </citation>
    <scope>NUCLEOTIDE SEQUENCE [LARGE SCALE GENOMIC DNA]</scope>
    <source>
        <strain evidence="2">JCM 17858</strain>
    </source>
</reference>
<comment type="caution">
    <text evidence="1">The sequence shown here is derived from an EMBL/GenBank/DDBJ whole genome shotgun (WGS) entry which is preliminary data.</text>
</comment>
<dbReference type="SUPFAM" id="SSF101478">
    <property type="entry name" value="ADP-ribosylglycohydrolase"/>
    <property type="match status" value="1"/>
</dbReference>
<dbReference type="InterPro" id="IPR005502">
    <property type="entry name" value="Ribosyl_crysJ1"/>
</dbReference>
<dbReference type="Proteomes" id="UP001500394">
    <property type="component" value="Unassembled WGS sequence"/>
</dbReference>
<dbReference type="Gene3D" id="1.10.4080.10">
    <property type="entry name" value="ADP-ribosylation/Crystallin J1"/>
    <property type="match status" value="1"/>
</dbReference>
<dbReference type="InterPro" id="IPR036705">
    <property type="entry name" value="Ribosyl_crysJ1_sf"/>
</dbReference>
<evidence type="ECO:0000313" key="2">
    <source>
        <dbReference type="Proteomes" id="UP001500394"/>
    </source>
</evidence>
<gene>
    <name evidence="1" type="ORF">GCM10023173_18250</name>
</gene>
<keyword evidence="2" id="KW-1185">Reference proteome</keyword>
<evidence type="ECO:0008006" key="3">
    <source>
        <dbReference type="Google" id="ProtNLM"/>
    </source>
</evidence>
<organism evidence="1 2">
    <name type="scientific">Sphingobacterium thermophilum</name>
    <dbReference type="NCBI Taxonomy" id="768534"/>
    <lineage>
        <taxon>Bacteria</taxon>
        <taxon>Pseudomonadati</taxon>
        <taxon>Bacteroidota</taxon>
        <taxon>Sphingobacteriia</taxon>
        <taxon>Sphingobacteriales</taxon>
        <taxon>Sphingobacteriaceae</taxon>
        <taxon>Sphingobacterium</taxon>
    </lineage>
</organism>
<accession>A0ABP8R3W4</accession>
<sequence>MRNLLLVISLFTGSVVYAQYKDFTKAELKNKVEGAWAAKMIGVMYGREMEFKALGRTYDKPINWYPELIEKALLEDDLYGQLSFMETIEKYNNNATVKQLAHDFAYASFPLCHANLQARKNIFDGIMPPLSGAPQYSMHSDDIDFQIESDFIGFIHPGLTQSAINMCDSVGRIMAYGDGLYGGMFVSAMHSIAYYENDTKKIVRAALNAIPSKSTYAQCIQDVLKSYDKHPHDWKKTWQLIQDKWAANDICIPFHEFNIDAKLNGAYIAIALLYGNNDLEKTMEIAVRCGQDTDCNAANAAAVLGIILGLDNIPTKFKSHLPHIADKNFLHTNYTYNKAVKQTLTLIERNILANGGKVQEDKIRVRIQTPKFKGKYEQAYPDKVMSYQVEMKDRDKWTLKGQWKEFMYGNGDNDLYMIATSPNDRLELEFEGSGISLLGSWNTSGGKADIYIDDKFVKTIDVYFREEAGKYDVNRAHIFHDMNLQPGKHKLTLIVSSQRHPQSTGHNIWIQRAVIYKNN</sequence>
<dbReference type="Pfam" id="PF03747">
    <property type="entry name" value="ADP_ribosyl_GH"/>
    <property type="match status" value="1"/>
</dbReference>